<feature type="transmembrane region" description="Helical" evidence="1">
    <location>
        <begin position="41"/>
        <end position="60"/>
    </location>
</feature>
<accession>A0AA92C0I6</accession>
<protein>
    <submittedName>
        <fullName evidence="3">Acyltransferase</fullName>
    </submittedName>
</protein>
<comment type="caution">
    <text evidence="3">The sequence shown here is derived from an EMBL/GenBank/DDBJ whole genome shotgun (WGS) entry which is preliminary data.</text>
</comment>
<evidence type="ECO:0000313" key="3">
    <source>
        <dbReference type="EMBL" id="PVE51326.1"/>
    </source>
</evidence>
<dbReference type="GO" id="GO:0016747">
    <property type="term" value="F:acyltransferase activity, transferring groups other than amino-acyl groups"/>
    <property type="evidence" value="ECO:0007669"/>
    <property type="project" value="InterPro"/>
</dbReference>
<keyword evidence="3" id="KW-0808">Transferase</keyword>
<keyword evidence="3" id="KW-0012">Acyltransferase</keyword>
<sequence length="364" mass="40900">MIATPQPERFVLLDGIRGVAAVAIVHRHAEFFFGRPEASSYLAVDLFFALSGFVLAHAYGERLRSGKISTLTFMKARFYRLYPLYIIALAIMAAFFVLLYALDLPTPIDDLHRKISLGELAFALLTSILFLPAPFTLTLNGALFLVSPAWSLFNELVANVVYAKWGARWKSGRIAVVIAVAAIGLVVAAIEFGKLHAGFRWHEMYAGMARVFFSFFVGVLIYRFHTSFQIRHQLLALLCLTLVCLILFLPITKEVRPFFDLFVVFLVWPVLLAVASKVAPEGWLAAISSFLGTASYGLYVLHIPLLAWVAFLMPWSGTGWIAYPAGLLFTAFATIFAWVLTRYFDQPMQKRLRRRVKLVNATQF</sequence>
<feature type="transmembrane region" description="Helical" evidence="1">
    <location>
        <begin position="296"/>
        <end position="315"/>
    </location>
</feature>
<dbReference type="Proteomes" id="UP000244335">
    <property type="component" value="Unassembled WGS sequence"/>
</dbReference>
<name>A0AA92C0I6_RHIRH</name>
<keyword evidence="1" id="KW-0472">Membrane</keyword>
<feature type="transmembrane region" description="Helical" evidence="1">
    <location>
        <begin position="122"/>
        <end position="146"/>
    </location>
</feature>
<keyword evidence="1" id="KW-0812">Transmembrane</keyword>
<dbReference type="PANTHER" id="PTHR23028">
    <property type="entry name" value="ACETYLTRANSFERASE"/>
    <property type="match status" value="1"/>
</dbReference>
<evidence type="ECO:0000259" key="2">
    <source>
        <dbReference type="Pfam" id="PF01757"/>
    </source>
</evidence>
<reference evidence="3 4" key="1">
    <citation type="submission" date="2018-04" db="EMBL/GenBank/DDBJ databases">
        <authorList>
            <person name="Hagen T."/>
        </authorList>
    </citation>
    <scope>NUCLEOTIDE SEQUENCE [LARGE SCALE GENOMIC DNA]</scope>
    <source>
        <strain evidence="3 4">TPD7009</strain>
    </source>
</reference>
<evidence type="ECO:0000313" key="4">
    <source>
        <dbReference type="Proteomes" id="UP000244335"/>
    </source>
</evidence>
<feature type="transmembrane region" description="Helical" evidence="1">
    <location>
        <begin position="174"/>
        <end position="192"/>
    </location>
</feature>
<dbReference type="EMBL" id="QDFR01000007">
    <property type="protein sequence ID" value="PVE51326.1"/>
    <property type="molecule type" value="Genomic_DNA"/>
</dbReference>
<feature type="transmembrane region" description="Helical" evidence="1">
    <location>
        <begin position="258"/>
        <end position="275"/>
    </location>
</feature>
<feature type="domain" description="Acyltransferase 3" evidence="2">
    <location>
        <begin position="13"/>
        <end position="341"/>
    </location>
</feature>
<dbReference type="PANTHER" id="PTHR23028:SF134">
    <property type="entry name" value="PUTATIVE (AFU_ORTHOLOGUE AFUA_4G08520)-RELATED"/>
    <property type="match status" value="1"/>
</dbReference>
<feature type="transmembrane region" description="Helical" evidence="1">
    <location>
        <begin position="234"/>
        <end position="252"/>
    </location>
</feature>
<feature type="transmembrane region" description="Helical" evidence="1">
    <location>
        <begin position="321"/>
        <end position="344"/>
    </location>
</feature>
<dbReference type="Pfam" id="PF01757">
    <property type="entry name" value="Acyl_transf_3"/>
    <property type="match status" value="1"/>
</dbReference>
<dbReference type="InterPro" id="IPR050879">
    <property type="entry name" value="Acyltransferase_3"/>
</dbReference>
<proteinExistence type="predicted"/>
<keyword evidence="1" id="KW-1133">Transmembrane helix</keyword>
<feature type="transmembrane region" description="Helical" evidence="1">
    <location>
        <begin position="81"/>
        <end position="102"/>
    </location>
</feature>
<gene>
    <name evidence="3" type="ORF">DC430_17920</name>
</gene>
<organism evidence="3 4">
    <name type="scientific">Rhizobium rhizogenes</name>
    <name type="common">Agrobacterium rhizogenes</name>
    <dbReference type="NCBI Taxonomy" id="359"/>
    <lineage>
        <taxon>Bacteria</taxon>
        <taxon>Pseudomonadati</taxon>
        <taxon>Pseudomonadota</taxon>
        <taxon>Alphaproteobacteria</taxon>
        <taxon>Hyphomicrobiales</taxon>
        <taxon>Rhizobiaceae</taxon>
        <taxon>Rhizobium/Agrobacterium group</taxon>
        <taxon>Rhizobium</taxon>
    </lineage>
</organism>
<feature type="transmembrane region" description="Helical" evidence="1">
    <location>
        <begin position="204"/>
        <end position="222"/>
    </location>
</feature>
<dbReference type="AlphaFoldDB" id="A0AA92C0I6"/>
<dbReference type="InterPro" id="IPR002656">
    <property type="entry name" value="Acyl_transf_3_dom"/>
</dbReference>
<evidence type="ECO:0000256" key="1">
    <source>
        <dbReference type="SAM" id="Phobius"/>
    </source>
</evidence>